<gene>
    <name evidence="2" type="ORF">GCM10022218_02610</name>
</gene>
<protein>
    <submittedName>
        <fullName evidence="2">Phosphorylcholine transferase LicD</fullName>
    </submittedName>
</protein>
<dbReference type="PANTHER" id="PTHR43404">
    <property type="entry name" value="LIPOPOLYSACCHARIDE CHOLINEPHOSPHOTRANSFERASE LICD"/>
    <property type="match status" value="1"/>
</dbReference>
<keyword evidence="2" id="KW-0808">Transferase</keyword>
<dbReference type="InterPro" id="IPR007074">
    <property type="entry name" value="LicD/FKTN/FKRP_NTP_transf"/>
</dbReference>
<sequence>MISEKSKTRYKEIMLDVFRKFIQFCEEHQLNYFCCGGTAIGAVRHAGMIPWDDDIDVLMPRPDYDQFLKLFPAQGYQGCELVFAERDHSFYLPFAKLIDTNTSLVEYQDTPCVLGVSIDIFPLDGISSNSNKQVELMKRFRRIANKLLVIPKHPLSNLKASVKHLLKGQLRTAMNESMYAIGKKRSRTKILKQLSDLMRKYSYANAPYVANYGGMWGVREISRREWFDGYCEMEFEGMKVRLPKNYDAYLRAVYGDYMIPPPIEERVTHHNLAYLNLEERKDIEAIKYGGNHE</sequence>
<dbReference type="PANTHER" id="PTHR43404:SF2">
    <property type="entry name" value="LIPOPOLYSACCHARIDE CHOLINEPHOSPHOTRANSFERASE LICD"/>
    <property type="match status" value="1"/>
</dbReference>
<dbReference type="Pfam" id="PF04991">
    <property type="entry name" value="LicD"/>
    <property type="match status" value="1"/>
</dbReference>
<organism evidence="2 3">
    <name type="scientific">Sphingobacterium ginsenosidimutans</name>
    <dbReference type="NCBI Taxonomy" id="687845"/>
    <lineage>
        <taxon>Bacteria</taxon>
        <taxon>Pseudomonadati</taxon>
        <taxon>Bacteroidota</taxon>
        <taxon>Sphingobacteriia</taxon>
        <taxon>Sphingobacteriales</taxon>
        <taxon>Sphingobacteriaceae</taxon>
        <taxon>Sphingobacterium</taxon>
    </lineage>
</organism>
<comment type="caution">
    <text evidence="2">The sequence shown here is derived from an EMBL/GenBank/DDBJ whole genome shotgun (WGS) entry which is preliminary data.</text>
</comment>
<evidence type="ECO:0000313" key="2">
    <source>
        <dbReference type="EMBL" id="GAA4168156.1"/>
    </source>
</evidence>
<dbReference type="InterPro" id="IPR052942">
    <property type="entry name" value="LPS_cholinephosphotransferase"/>
</dbReference>
<dbReference type="EMBL" id="BAAAZK010000002">
    <property type="protein sequence ID" value="GAA4168156.1"/>
    <property type="molecule type" value="Genomic_DNA"/>
</dbReference>
<dbReference type="RefSeq" id="WP_346083786.1">
    <property type="nucleotide sequence ID" value="NZ_BAAAZK010000002.1"/>
</dbReference>
<reference evidence="3" key="1">
    <citation type="journal article" date="2019" name="Int. J. Syst. Evol. Microbiol.">
        <title>The Global Catalogue of Microorganisms (GCM) 10K type strain sequencing project: providing services to taxonomists for standard genome sequencing and annotation.</title>
        <authorList>
            <consortium name="The Broad Institute Genomics Platform"/>
            <consortium name="The Broad Institute Genome Sequencing Center for Infectious Disease"/>
            <person name="Wu L."/>
            <person name="Ma J."/>
        </authorList>
    </citation>
    <scope>NUCLEOTIDE SEQUENCE [LARGE SCALE GENOMIC DNA]</scope>
    <source>
        <strain evidence="3">JCM 16722</strain>
    </source>
</reference>
<name>A0ABP7ZQQ6_9SPHI</name>
<keyword evidence="3" id="KW-1185">Reference proteome</keyword>
<proteinExistence type="predicted"/>
<dbReference type="GO" id="GO:0016740">
    <property type="term" value="F:transferase activity"/>
    <property type="evidence" value="ECO:0007669"/>
    <property type="project" value="UniProtKB-KW"/>
</dbReference>
<dbReference type="Proteomes" id="UP001500167">
    <property type="component" value="Unassembled WGS sequence"/>
</dbReference>
<evidence type="ECO:0000313" key="3">
    <source>
        <dbReference type="Proteomes" id="UP001500167"/>
    </source>
</evidence>
<feature type="domain" description="LicD/FKTN/FKRP nucleotidyltransferase" evidence="1">
    <location>
        <begin position="25"/>
        <end position="255"/>
    </location>
</feature>
<evidence type="ECO:0000259" key="1">
    <source>
        <dbReference type="Pfam" id="PF04991"/>
    </source>
</evidence>
<accession>A0ABP7ZQQ6</accession>